<dbReference type="InterPro" id="IPR054254">
    <property type="entry name" value="DUF6985"/>
</dbReference>
<dbReference type="AlphaFoldDB" id="A0A7K0BQL6"/>
<reference evidence="2 3" key="1">
    <citation type="submission" date="2019-10" db="EMBL/GenBank/DDBJ databases">
        <title>Actinomadura rubteroloni sp. nov. and Actinomadura macrotermitis sp. nov., isolated from the gut of fungus growing-termite Macrotermes natalensis.</title>
        <authorList>
            <person name="Benndorf R."/>
            <person name="Martin K."/>
            <person name="Kuefner M."/>
            <person name="De Beer W."/>
            <person name="Kaster A.-K."/>
            <person name="Vollmers J."/>
            <person name="Poulsen M."/>
            <person name="Beemelmanns C."/>
        </authorList>
    </citation>
    <scope>NUCLEOTIDE SEQUENCE [LARGE SCALE GENOMIC DNA]</scope>
    <source>
        <strain evidence="2 3">RB68</strain>
    </source>
</reference>
<name>A0A7K0BQL6_9ACTN</name>
<evidence type="ECO:0000313" key="2">
    <source>
        <dbReference type="EMBL" id="MQY03459.1"/>
    </source>
</evidence>
<dbReference type="RefSeq" id="WP_153531385.1">
    <property type="nucleotide sequence ID" value="NZ_WEGH01000001.1"/>
</dbReference>
<evidence type="ECO:0000259" key="1">
    <source>
        <dbReference type="Pfam" id="PF22481"/>
    </source>
</evidence>
<keyword evidence="3" id="KW-1185">Reference proteome</keyword>
<dbReference type="EMBL" id="WEGH01000001">
    <property type="protein sequence ID" value="MQY03459.1"/>
    <property type="molecule type" value="Genomic_DNA"/>
</dbReference>
<comment type="caution">
    <text evidence="2">The sequence shown here is derived from an EMBL/GenBank/DDBJ whole genome shotgun (WGS) entry which is preliminary data.</text>
</comment>
<sequence>MPVRDLTFVWDEFYWTTRITAPDHPDPVPLVYAPEARGDEPLSEAELHTIGTAVDDLPVLWQALKAPLLTHYEELRAEPGGLDPEDLPAAASGDDVLALMELSEVMVHQILHGGHPYVGLVFACPWDDEHGLGVLMNGTRTVQIGGADTAHLLWIAQQDSEAG</sequence>
<gene>
    <name evidence="2" type="ORF">ACRB68_15010</name>
</gene>
<evidence type="ECO:0000313" key="3">
    <source>
        <dbReference type="Proteomes" id="UP000487268"/>
    </source>
</evidence>
<dbReference type="Pfam" id="PF22481">
    <property type="entry name" value="DUF6985"/>
    <property type="match status" value="1"/>
</dbReference>
<accession>A0A7K0BQL6</accession>
<feature type="domain" description="DUF6985" evidence="1">
    <location>
        <begin position="39"/>
        <end position="151"/>
    </location>
</feature>
<dbReference type="OrthoDB" id="3477708at2"/>
<dbReference type="Proteomes" id="UP000487268">
    <property type="component" value="Unassembled WGS sequence"/>
</dbReference>
<proteinExistence type="predicted"/>
<protein>
    <recommendedName>
        <fullName evidence="1">DUF6985 domain-containing protein</fullName>
    </recommendedName>
</protein>
<organism evidence="2 3">
    <name type="scientific">Actinomadura macrotermitis</name>
    <dbReference type="NCBI Taxonomy" id="2585200"/>
    <lineage>
        <taxon>Bacteria</taxon>
        <taxon>Bacillati</taxon>
        <taxon>Actinomycetota</taxon>
        <taxon>Actinomycetes</taxon>
        <taxon>Streptosporangiales</taxon>
        <taxon>Thermomonosporaceae</taxon>
        <taxon>Actinomadura</taxon>
    </lineage>
</organism>